<proteinExistence type="predicted"/>
<keyword evidence="3" id="KW-1185">Reference proteome</keyword>
<name>A0ABT0JYQ7_9ACTN</name>
<dbReference type="Pfam" id="PF12728">
    <property type="entry name" value="HTH_17"/>
    <property type="match status" value="1"/>
</dbReference>
<comment type="caution">
    <text evidence="2">The sequence shown here is derived from an EMBL/GenBank/DDBJ whole genome shotgun (WGS) entry which is preliminary data.</text>
</comment>
<reference evidence="2 3" key="1">
    <citation type="submission" date="2022-04" db="EMBL/GenBank/DDBJ databases">
        <title>Genome diversity in the genus Frankia.</title>
        <authorList>
            <person name="Carlos-Shanley C."/>
            <person name="Hahn D."/>
        </authorList>
    </citation>
    <scope>NUCLEOTIDE SEQUENCE [LARGE SCALE GENOMIC DNA]</scope>
    <source>
        <strain evidence="2 3">Ag45/Mut15</strain>
    </source>
</reference>
<feature type="domain" description="Helix-turn-helix" evidence="1">
    <location>
        <begin position="10"/>
        <end position="60"/>
    </location>
</feature>
<dbReference type="Gene3D" id="1.10.10.10">
    <property type="entry name" value="Winged helix-like DNA-binding domain superfamily/Winged helix DNA-binding domain"/>
    <property type="match status" value="1"/>
</dbReference>
<dbReference type="InterPro" id="IPR036388">
    <property type="entry name" value="WH-like_DNA-bd_sf"/>
</dbReference>
<evidence type="ECO:0000313" key="2">
    <source>
        <dbReference type="EMBL" id="MCK9876636.1"/>
    </source>
</evidence>
<gene>
    <name evidence="2" type="ORF">MXD59_12745</name>
</gene>
<sequence>MNGARSADRYLTTAEFAELTRIPEGTIRQWRHRQYGPTGIKMGRAVRYRLSTIEAWIKECERAEADRRVPA</sequence>
<organism evidence="2 3">
    <name type="scientific">Frankia umida</name>
    <dbReference type="NCBI Taxonomy" id="573489"/>
    <lineage>
        <taxon>Bacteria</taxon>
        <taxon>Bacillati</taxon>
        <taxon>Actinomycetota</taxon>
        <taxon>Actinomycetes</taxon>
        <taxon>Frankiales</taxon>
        <taxon>Frankiaceae</taxon>
        <taxon>Frankia</taxon>
    </lineage>
</organism>
<protein>
    <submittedName>
        <fullName evidence="2">Helix-turn-helix domain-containing protein</fullName>
    </submittedName>
</protein>
<evidence type="ECO:0000313" key="3">
    <source>
        <dbReference type="Proteomes" id="UP001201873"/>
    </source>
</evidence>
<dbReference type="SUPFAM" id="SSF46955">
    <property type="entry name" value="Putative DNA-binding domain"/>
    <property type="match status" value="1"/>
</dbReference>
<evidence type="ECO:0000259" key="1">
    <source>
        <dbReference type="Pfam" id="PF12728"/>
    </source>
</evidence>
<dbReference type="InterPro" id="IPR041657">
    <property type="entry name" value="HTH_17"/>
</dbReference>
<dbReference type="InterPro" id="IPR009061">
    <property type="entry name" value="DNA-bd_dom_put_sf"/>
</dbReference>
<dbReference type="RefSeq" id="WP_248824866.1">
    <property type="nucleotide sequence ID" value="NZ_JALKFT010000010.1"/>
</dbReference>
<accession>A0ABT0JYQ7</accession>
<dbReference type="Proteomes" id="UP001201873">
    <property type="component" value="Unassembled WGS sequence"/>
</dbReference>
<dbReference type="EMBL" id="JALKFT010000010">
    <property type="protein sequence ID" value="MCK9876636.1"/>
    <property type="molecule type" value="Genomic_DNA"/>
</dbReference>